<feature type="region of interest" description="Disordered" evidence="1">
    <location>
        <begin position="1"/>
        <end position="106"/>
    </location>
</feature>
<feature type="compositionally biased region" description="Low complexity" evidence="1">
    <location>
        <begin position="1"/>
        <end position="11"/>
    </location>
</feature>
<evidence type="ECO:0000313" key="3">
    <source>
        <dbReference type="WBParaSite" id="Pan_g1169.t1"/>
    </source>
</evidence>
<sequence length="156" mass="15941">NGGGDLVAEVLPLPPAPQFPKGPYGQGPGPVNGPYGPIIGPIPSPGNGGGDLVAEVLPLPPAPQFPKGPYGQGPGPVNGPFTGPTPSPGNGPYGPGPVLEPIPNEPVSIQLSRPGIDAYIQLTCNEDAKWEVVNNDGAKIVGIEEVYCDEYTEDLF</sequence>
<evidence type="ECO:0000256" key="1">
    <source>
        <dbReference type="SAM" id="MobiDB-lite"/>
    </source>
</evidence>
<organism evidence="2 3">
    <name type="scientific">Panagrellus redivivus</name>
    <name type="common">Microworm</name>
    <dbReference type="NCBI Taxonomy" id="6233"/>
    <lineage>
        <taxon>Eukaryota</taxon>
        <taxon>Metazoa</taxon>
        <taxon>Ecdysozoa</taxon>
        <taxon>Nematoda</taxon>
        <taxon>Chromadorea</taxon>
        <taxon>Rhabditida</taxon>
        <taxon>Tylenchina</taxon>
        <taxon>Panagrolaimomorpha</taxon>
        <taxon>Panagrolaimoidea</taxon>
        <taxon>Panagrolaimidae</taxon>
        <taxon>Panagrellus</taxon>
    </lineage>
</organism>
<dbReference type="WBParaSite" id="Pan_g1169.t1">
    <property type="protein sequence ID" value="Pan_g1169.t1"/>
    <property type="gene ID" value="Pan_g1169"/>
</dbReference>
<evidence type="ECO:0000313" key="2">
    <source>
        <dbReference type="Proteomes" id="UP000492821"/>
    </source>
</evidence>
<keyword evidence="2" id="KW-1185">Reference proteome</keyword>
<accession>A0A7E4ZQP1</accession>
<reference evidence="3" key="2">
    <citation type="submission" date="2020-10" db="UniProtKB">
        <authorList>
            <consortium name="WormBaseParasite"/>
        </authorList>
    </citation>
    <scope>IDENTIFICATION</scope>
</reference>
<dbReference type="AlphaFoldDB" id="A0A7E4ZQP1"/>
<dbReference type="Proteomes" id="UP000492821">
    <property type="component" value="Unassembled WGS sequence"/>
</dbReference>
<protein>
    <submittedName>
        <fullName evidence="3">Galectin</fullName>
    </submittedName>
</protein>
<feature type="compositionally biased region" description="Pro residues" evidence="1">
    <location>
        <begin position="83"/>
        <end position="104"/>
    </location>
</feature>
<reference evidence="2" key="1">
    <citation type="journal article" date="2013" name="Genetics">
        <title>The draft genome and transcriptome of Panagrellus redivivus are shaped by the harsh demands of a free-living lifestyle.</title>
        <authorList>
            <person name="Srinivasan J."/>
            <person name="Dillman A.R."/>
            <person name="Macchietto M.G."/>
            <person name="Heikkinen L."/>
            <person name="Lakso M."/>
            <person name="Fracchia K.M."/>
            <person name="Antoshechkin I."/>
            <person name="Mortazavi A."/>
            <person name="Wong G."/>
            <person name="Sternberg P.W."/>
        </authorList>
    </citation>
    <scope>NUCLEOTIDE SEQUENCE [LARGE SCALE GENOMIC DNA]</scope>
    <source>
        <strain evidence="2">MT8872</strain>
    </source>
</reference>
<name>A0A7E4ZQP1_PANRE</name>
<feature type="compositionally biased region" description="Low complexity" evidence="1">
    <location>
        <begin position="32"/>
        <end position="41"/>
    </location>
</feature>
<proteinExistence type="predicted"/>